<accession>A0ABU8J782</accession>
<dbReference type="NCBIfam" id="TIGR00254">
    <property type="entry name" value="GGDEF"/>
    <property type="match status" value="1"/>
</dbReference>
<dbReference type="Pfam" id="PF01590">
    <property type="entry name" value="GAF"/>
    <property type="match status" value="1"/>
</dbReference>
<sequence>MGSTETIDQQQPLPPFTGFREAAQACLAMLHRCIGFGAWYFTRVESEDWLILAAADDCYGLRSGDALAWQDSICSRMVSGGPCVVPDVSTHPPYAAAPIVERGIGAYLGVAVRLDHGTIGTLCAIDPNPVPVDVERWLPVVQLCARMLATLWRHDVALKETRRRAERAELEAMTDSMTGVFNRRGWRELLTLEEQRCRDEHTTAGVVVIDLDRLKQTNDSQGHSAGDALIERTARALADCVRAVDVVARLGGDEFVVLVLDVGPLELARQAARVEEALRAAGVAATLGYSWRGPGRNLGETYREADLLMLDAKRRRRGQAPP</sequence>
<evidence type="ECO:0000313" key="5">
    <source>
        <dbReference type="Proteomes" id="UP001381174"/>
    </source>
</evidence>
<gene>
    <name evidence="4" type="ORF">WAT24_01030</name>
</gene>
<comment type="catalytic activity">
    <reaction evidence="2">
        <text>2 GTP = 3',3'-c-di-GMP + 2 diphosphate</text>
        <dbReference type="Rhea" id="RHEA:24898"/>
        <dbReference type="ChEBI" id="CHEBI:33019"/>
        <dbReference type="ChEBI" id="CHEBI:37565"/>
        <dbReference type="ChEBI" id="CHEBI:58805"/>
        <dbReference type="EC" id="2.7.7.65"/>
    </reaction>
</comment>
<dbReference type="SUPFAM" id="SSF55781">
    <property type="entry name" value="GAF domain-like"/>
    <property type="match status" value="1"/>
</dbReference>
<dbReference type="Gene3D" id="3.30.70.270">
    <property type="match status" value="1"/>
</dbReference>
<keyword evidence="5" id="KW-1185">Reference proteome</keyword>
<dbReference type="SMART" id="SM00267">
    <property type="entry name" value="GGDEF"/>
    <property type="match status" value="1"/>
</dbReference>
<dbReference type="EC" id="2.7.7.65" evidence="1"/>
<comment type="caution">
    <text evidence="4">The sequence shown here is derived from an EMBL/GenBank/DDBJ whole genome shotgun (WGS) entry which is preliminary data.</text>
</comment>
<dbReference type="CDD" id="cd01949">
    <property type="entry name" value="GGDEF"/>
    <property type="match status" value="1"/>
</dbReference>
<dbReference type="SMART" id="SM00065">
    <property type="entry name" value="GAF"/>
    <property type="match status" value="1"/>
</dbReference>
<proteinExistence type="predicted"/>
<dbReference type="InterPro" id="IPR043128">
    <property type="entry name" value="Rev_trsase/Diguanyl_cyclase"/>
</dbReference>
<dbReference type="InterPro" id="IPR029016">
    <property type="entry name" value="GAF-like_dom_sf"/>
</dbReference>
<name>A0ABU8J782_9GAMM</name>
<evidence type="ECO:0000256" key="2">
    <source>
        <dbReference type="ARBA" id="ARBA00034247"/>
    </source>
</evidence>
<organism evidence="4 5">
    <name type="scientific">Fulvimonas yonginensis</name>
    <dbReference type="NCBI Taxonomy" id="1495200"/>
    <lineage>
        <taxon>Bacteria</taxon>
        <taxon>Pseudomonadati</taxon>
        <taxon>Pseudomonadota</taxon>
        <taxon>Gammaproteobacteria</taxon>
        <taxon>Lysobacterales</taxon>
        <taxon>Rhodanobacteraceae</taxon>
        <taxon>Fulvimonas</taxon>
    </lineage>
</organism>
<evidence type="ECO:0000313" key="4">
    <source>
        <dbReference type="EMBL" id="MEI7035335.1"/>
    </source>
</evidence>
<feature type="domain" description="GGDEF" evidence="3">
    <location>
        <begin position="202"/>
        <end position="322"/>
    </location>
</feature>
<dbReference type="InterPro" id="IPR000160">
    <property type="entry name" value="GGDEF_dom"/>
</dbReference>
<evidence type="ECO:0000259" key="3">
    <source>
        <dbReference type="PROSITE" id="PS50887"/>
    </source>
</evidence>
<dbReference type="Gene3D" id="3.30.450.40">
    <property type="match status" value="1"/>
</dbReference>
<dbReference type="InterPro" id="IPR029787">
    <property type="entry name" value="Nucleotide_cyclase"/>
</dbReference>
<keyword evidence="4" id="KW-0808">Transferase</keyword>
<protein>
    <recommendedName>
        <fullName evidence="1">diguanylate cyclase</fullName>
        <ecNumber evidence="1">2.7.7.65</ecNumber>
    </recommendedName>
</protein>
<reference evidence="4 5" key="1">
    <citation type="journal article" date="2014" name="Int. J. Syst. Evol. Microbiol.">
        <title>Fulvimonas yonginensis sp. nov., isolated from greenhouse soil, and emended description of the genus Fulvimonas.</title>
        <authorList>
            <person name="Ahn J.H."/>
            <person name="Kim S.J."/>
            <person name="Weon H.Y."/>
            <person name="Hong S.B."/>
            <person name="Seok S.J."/>
            <person name="Kwon S.W."/>
        </authorList>
    </citation>
    <scope>NUCLEOTIDE SEQUENCE [LARGE SCALE GENOMIC DNA]</scope>
    <source>
        <strain evidence="4 5">KACC 16952</strain>
    </source>
</reference>
<dbReference type="SUPFAM" id="SSF55073">
    <property type="entry name" value="Nucleotide cyclase"/>
    <property type="match status" value="1"/>
</dbReference>
<dbReference type="PROSITE" id="PS50887">
    <property type="entry name" value="GGDEF"/>
    <property type="match status" value="1"/>
</dbReference>
<evidence type="ECO:0000256" key="1">
    <source>
        <dbReference type="ARBA" id="ARBA00012528"/>
    </source>
</evidence>
<dbReference type="InterPro" id="IPR050469">
    <property type="entry name" value="Diguanylate_Cyclase"/>
</dbReference>
<dbReference type="PANTHER" id="PTHR45138:SF9">
    <property type="entry name" value="DIGUANYLATE CYCLASE DGCM-RELATED"/>
    <property type="match status" value="1"/>
</dbReference>
<dbReference type="GO" id="GO:0052621">
    <property type="term" value="F:diguanylate cyclase activity"/>
    <property type="evidence" value="ECO:0007669"/>
    <property type="project" value="UniProtKB-EC"/>
</dbReference>
<keyword evidence="4" id="KW-0548">Nucleotidyltransferase</keyword>
<dbReference type="EMBL" id="JBBBNY010000001">
    <property type="protein sequence ID" value="MEI7035335.1"/>
    <property type="molecule type" value="Genomic_DNA"/>
</dbReference>
<dbReference type="PANTHER" id="PTHR45138">
    <property type="entry name" value="REGULATORY COMPONENTS OF SENSORY TRANSDUCTION SYSTEM"/>
    <property type="match status" value="1"/>
</dbReference>
<dbReference type="InterPro" id="IPR003018">
    <property type="entry name" value="GAF"/>
</dbReference>
<dbReference type="Proteomes" id="UP001381174">
    <property type="component" value="Unassembled WGS sequence"/>
</dbReference>
<dbReference type="RefSeq" id="WP_336805949.1">
    <property type="nucleotide sequence ID" value="NZ_JBBBNY010000001.1"/>
</dbReference>
<dbReference type="Pfam" id="PF00990">
    <property type="entry name" value="GGDEF"/>
    <property type="match status" value="1"/>
</dbReference>